<dbReference type="InterPro" id="IPR035977">
    <property type="entry name" value="Ribosomal_bL36_sp"/>
</dbReference>
<name>A0ABY7HKT7_9GAMM</name>
<evidence type="ECO:0000256" key="4">
    <source>
        <dbReference type="HAMAP-Rule" id="MF_00251"/>
    </source>
</evidence>
<gene>
    <name evidence="6" type="primary">ykgO</name>
    <name evidence="4" type="synonym">rpmJ</name>
    <name evidence="6" type="ORF">O1V66_12810</name>
</gene>
<dbReference type="PANTHER" id="PTHR47781:SF1">
    <property type="entry name" value="LARGE RIBOSOMAL SUBUNIT PROTEIN BL36B"/>
    <property type="match status" value="1"/>
</dbReference>
<dbReference type="SUPFAM" id="SSF57840">
    <property type="entry name" value="Ribosomal protein L36"/>
    <property type="match status" value="1"/>
</dbReference>
<dbReference type="NCBIfam" id="NF002021">
    <property type="entry name" value="PRK00831.1"/>
    <property type="match status" value="1"/>
</dbReference>
<evidence type="ECO:0000256" key="2">
    <source>
        <dbReference type="ARBA" id="ARBA00022980"/>
    </source>
</evidence>
<accession>A0ABY7HKT7</accession>
<reference evidence="6" key="1">
    <citation type="submission" date="2022-12" db="EMBL/GenBank/DDBJ databases">
        <title>Complete genome sequence of an Australian strain of Rouxiella badensis DAR84756 and resolution of the R. badensis DSM100043 and R. chamberiensis DSM28324 genomes.</title>
        <authorList>
            <person name="Paul S."/>
            <person name="Anderson P.J."/>
            <person name="Maynard G."/>
            <person name="Dyall-Smith M."/>
            <person name="Kudinha T."/>
        </authorList>
    </citation>
    <scope>NUCLEOTIDE SEQUENCE</scope>
    <source>
        <strain evidence="6">DSM 28324</strain>
    </source>
</reference>
<evidence type="ECO:0000256" key="3">
    <source>
        <dbReference type="ARBA" id="ARBA00023274"/>
    </source>
</evidence>
<evidence type="ECO:0000256" key="5">
    <source>
        <dbReference type="RuleBase" id="RU000571"/>
    </source>
</evidence>
<evidence type="ECO:0000313" key="7">
    <source>
        <dbReference type="Proteomes" id="UP001164712"/>
    </source>
</evidence>
<evidence type="ECO:0000256" key="1">
    <source>
        <dbReference type="ARBA" id="ARBA00007645"/>
    </source>
</evidence>
<dbReference type="InterPro" id="IPR000473">
    <property type="entry name" value="Ribosomal_bL36"/>
</dbReference>
<keyword evidence="2 4" id="KW-0689">Ribosomal protein</keyword>
<dbReference type="GO" id="GO:0005840">
    <property type="term" value="C:ribosome"/>
    <property type="evidence" value="ECO:0007669"/>
    <property type="project" value="UniProtKB-KW"/>
</dbReference>
<dbReference type="PROSITE" id="PS00828">
    <property type="entry name" value="RIBOSOMAL_L36"/>
    <property type="match status" value="1"/>
</dbReference>
<dbReference type="Pfam" id="PF00444">
    <property type="entry name" value="Ribosomal_L36"/>
    <property type="match status" value="1"/>
</dbReference>
<dbReference type="HAMAP" id="MF_00251">
    <property type="entry name" value="Ribosomal_bL36"/>
    <property type="match status" value="1"/>
</dbReference>
<keyword evidence="3 4" id="KW-0687">Ribonucleoprotein</keyword>
<evidence type="ECO:0000313" key="6">
    <source>
        <dbReference type="EMBL" id="WAS99924.1"/>
    </source>
</evidence>
<dbReference type="Proteomes" id="UP001164712">
    <property type="component" value="Chromosome"/>
</dbReference>
<dbReference type="NCBIfam" id="TIGR01022">
    <property type="entry name" value="rpmJ_bact"/>
    <property type="match status" value="1"/>
</dbReference>
<dbReference type="PANTHER" id="PTHR47781">
    <property type="entry name" value="50S RIBOSOMAL PROTEIN L36 2"/>
    <property type="match status" value="1"/>
</dbReference>
<dbReference type="EMBL" id="CP114058">
    <property type="protein sequence ID" value="WAS99924.1"/>
    <property type="molecule type" value="Genomic_DNA"/>
</dbReference>
<keyword evidence="7" id="KW-1185">Reference proteome</keyword>
<protein>
    <recommendedName>
        <fullName evidence="4">Large ribosomal subunit protein bL36</fullName>
    </recommendedName>
</protein>
<organism evidence="6 7">
    <name type="scientific">Rouxiella chamberiensis</name>
    <dbReference type="NCBI Taxonomy" id="1513468"/>
    <lineage>
        <taxon>Bacteria</taxon>
        <taxon>Pseudomonadati</taxon>
        <taxon>Pseudomonadota</taxon>
        <taxon>Gammaproteobacteria</taxon>
        <taxon>Enterobacterales</taxon>
        <taxon>Yersiniaceae</taxon>
        <taxon>Rouxiella</taxon>
    </lineage>
</organism>
<sequence>MQVLSSLKSAKNRHPDCRIVKRKGRLYVICKSNPRFKAVQGGKKKKR</sequence>
<comment type="similarity">
    <text evidence="1 4 5">Belongs to the bacterial ribosomal protein bL36 family.</text>
</comment>
<proteinExistence type="inferred from homology"/>
<dbReference type="InterPro" id="IPR047621">
    <property type="entry name" value="Ribosomal_L36_bact"/>
</dbReference>
<dbReference type="RefSeq" id="WP_045046082.1">
    <property type="nucleotide sequence ID" value="NZ_CP114058.1"/>
</dbReference>